<keyword evidence="1" id="KW-0812">Transmembrane</keyword>
<keyword evidence="1" id="KW-0472">Membrane</keyword>
<feature type="transmembrane region" description="Helical" evidence="1">
    <location>
        <begin position="194"/>
        <end position="213"/>
    </location>
</feature>
<feature type="transmembrane region" description="Helical" evidence="1">
    <location>
        <begin position="268"/>
        <end position="290"/>
    </location>
</feature>
<dbReference type="AlphaFoldDB" id="A0A0G1N1A2"/>
<keyword evidence="1" id="KW-1133">Transmembrane helix</keyword>
<feature type="transmembrane region" description="Helical" evidence="1">
    <location>
        <begin position="130"/>
        <end position="150"/>
    </location>
</feature>
<evidence type="ECO:0008006" key="4">
    <source>
        <dbReference type="Google" id="ProtNLM"/>
    </source>
</evidence>
<feature type="transmembrane region" description="Helical" evidence="1">
    <location>
        <begin position="552"/>
        <end position="575"/>
    </location>
</feature>
<feature type="transmembrane region" description="Helical" evidence="1">
    <location>
        <begin position="62"/>
        <end position="82"/>
    </location>
</feature>
<feature type="transmembrane region" description="Helical" evidence="1">
    <location>
        <begin position="453"/>
        <end position="474"/>
    </location>
</feature>
<feature type="transmembrane region" description="Helical" evidence="1">
    <location>
        <begin position="302"/>
        <end position="331"/>
    </location>
</feature>
<dbReference type="STRING" id="1619050.UX20_C0002G0006"/>
<proteinExistence type="predicted"/>
<organism evidence="2 3">
    <name type="scientific">Candidatus Magasanikbacteria bacterium GW2011_GWC2_45_8</name>
    <dbReference type="NCBI Taxonomy" id="1619050"/>
    <lineage>
        <taxon>Bacteria</taxon>
        <taxon>Candidatus Magasanikiibacteriota</taxon>
    </lineage>
</organism>
<protein>
    <recommendedName>
        <fullName evidence="4">Glycosyltransferase RgtA/B/C/D-like domain-containing protein</fullName>
    </recommendedName>
</protein>
<evidence type="ECO:0000313" key="2">
    <source>
        <dbReference type="EMBL" id="KKU14269.1"/>
    </source>
</evidence>
<feature type="transmembrane region" description="Helical" evidence="1">
    <location>
        <begin position="388"/>
        <end position="411"/>
    </location>
</feature>
<comment type="caution">
    <text evidence="2">The sequence shown here is derived from an EMBL/GenBank/DDBJ whole genome shotgun (WGS) entry which is preliminary data.</text>
</comment>
<feature type="transmembrane region" description="Helical" evidence="1">
    <location>
        <begin position="162"/>
        <end position="182"/>
    </location>
</feature>
<feature type="transmembrane region" description="Helical" evidence="1">
    <location>
        <begin position="522"/>
        <end position="540"/>
    </location>
</feature>
<dbReference type="Proteomes" id="UP000034911">
    <property type="component" value="Unassembled WGS sequence"/>
</dbReference>
<name>A0A0G1N1A2_9BACT</name>
<gene>
    <name evidence="2" type="ORF">UX20_C0002G0006</name>
</gene>
<feature type="transmembrane region" description="Helical" evidence="1">
    <location>
        <begin position="343"/>
        <end position="376"/>
    </location>
</feature>
<accession>A0A0G1N1A2</accession>
<evidence type="ECO:0000256" key="1">
    <source>
        <dbReference type="SAM" id="Phobius"/>
    </source>
</evidence>
<sequence length="766" mass="86238">MLFSFIKYTTATIFLLVILTINTGIIHSRALGVLFVFIYGWYVSGKLGGELMPGYHGSWQRLTGNLGLLSGVIIAGTILYYFFGLTDAVITVALLAGACIAPCVALAHTWRVKQLVVPVDDTAMVTPRALGTWIGCLIVLVGDFLLLDYLNRHGTAGAIRTPWSIITSNFFILFFLTTFFLIRTLRTHTGKGFTKVALFLHTCVLVSVGYFIYRLGFGFDPFIHRAAESHIAEWGILYPKTPFYIGQYVLVVLLNKLTFLPIGTIDKLLLPILEIIFLPQLVYLALRNAFNFERVRARVGALLFFLVPFASFVTTTPYELAAFLGICVALYSTLYLYTNTLRAMPIILIALAALAVHPLAGIPALLIAACAVMAGYAMRAPQKKHRFYALFPIVLYIISAFAIPLAFTFYLKLQTGTWGEIPSFEILRARLPDFSLPRLREGQTLYSFFTPLYWYYFASPFIFIALAWFGHRVWRARARAAFHNTWFFPIMYIVITTNALLVRFFIRLPGIGDHEQFQYSDRIVHFATYLLVPFFLYGVLESKKYVEKKYTRLGGAVLVPLVCALALTASLYASYPRVDAYTLDKFINTSATDVRTVHTIEDREAAIAAQIAENVEKTQANLALNTSPPYVVLSNISTAAAALQEFGFRRAKNSDRQRRSSPNSINAQNFTRNVQQSAYFKTSEGELYYYSIPTGGPLYLAYLHMAEVSPDRATADYVRALTGASRVYLVINEYWHTFNKITPLAKLSANEWFPIDQGRALVFVYR</sequence>
<evidence type="ECO:0000313" key="3">
    <source>
        <dbReference type="Proteomes" id="UP000034911"/>
    </source>
</evidence>
<dbReference type="EMBL" id="LCLH01000002">
    <property type="protein sequence ID" value="KKU14269.1"/>
    <property type="molecule type" value="Genomic_DNA"/>
</dbReference>
<feature type="transmembrane region" description="Helical" evidence="1">
    <location>
        <begin position="12"/>
        <end position="42"/>
    </location>
</feature>
<feature type="transmembrane region" description="Helical" evidence="1">
    <location>
        <begin position="486"/>
        <end position="506"/>
    </location>
</feature>
<reference evidence="2 3" key="1">
    <citation type="journal article" date="2015" name="Nature">
        <title>rRNA introns, odd ribosomes, and small enigmatic genomes across a large radiation of phyla.</title>
        <authorList>
            <person name="Brown C.T."/>
            <person name="Hug L.A."/>
            <person name="Thomas B.C."/>
            <person name="Sharon I."/>
            <person name="Castelle C.J."/>
            <person name="Singh A."/>
            <person name="Wilkins M.J."/>
            <person name="Williams K.H."/>
            <person name="Banfield J.F."/>
        </authorList>
    </citation>
    <scope>NUCLEOTIDE SEQUENCE [LARGE SCALE GENOMIC DNA]</scope>
</reference>
<feature type="transmembrane region" description="Helical" evidence="1">
    <location>
        <begin position="89"/>
        <end position="110"/>
    </location>
</feature>